<keyword evidence="2" id="KW-0964">Secreted</keyword>
<dbReference type="Gene3D" id="1.20.90.10">
    <property type="entry name" value="Phospholipase A2 domain"/>
    <property type="match status" value="1"/>
</dbReference>
<name>A0ABY4EYC2_9BACI</name>
<dbReference type="Proteomes" id="UP000831782">
    <property type="component" value="Chromosome"/>
</dbReference>
<accession>A0ABY4EYC2</accession>
<keyword evidence="4" id="KW-1185">Reference proteome</keyword>
<comment type="subcellular location">
    <subcellularLocation>
        <location evidence="1">Secreted</location>
    </subcellularLocation>
</comment>
<evidence type="ECO:0000256" key="2">
    <source>
        <dbReference type="ARBA" id="ARBA00022525"/>
    </source>
</evidence>
<organism evidence="3 4">
    <name type="scientific">Gracilibacillus caseinilyticus</name>
    <dbReference type="NCBI Taxonomy" id="2932256"/>
    <lineage>
        <taxon>Bacteria</taxon>
        <taxon>Bacillati</taxon>
        <taxon>Bacillota</taxon>
        <taxon>Bacilli</taxon>
        <taxon>Bacillales</taxon>
        <taxon>Bacillaceae</taxon>
        <taxon>Gracilibacillus</taxon>
    </lineage>
</organism>
<dbReference type="RefSeq" id="WP_244721447.1">
    <property type="nucleotide sequence ID" value="NZ_CP095072.1"/>
</dbReference>
<sequence length="245" mass="27244">MDTVKSRFVTLEQAENVVGDLRQSDLVKEKVVEVSKTSPTTAVSEFFVEGELYFKLVTTYYYVNKKLQLLVAEAKDHNNNTLEFTEKLWEYDSKSGLYNHEKHINNELTFRELQKEGYGKPNDIAEFTDANRTDGDIEAQDDGNAAAACFLENPPSGIEPCCLFSGITYNYCGAYCGVSQSAGGGRPVNSCDYCCYYHDNCLLTNSDPCPCHEDLLNCLGNHSCPGDTTMGIGIRIRATSDGCYF</sequence>
<proteinExistence type="predicted"/>
<evidence type="ECO:0000313" key="3">
    <source>
        <dbReference type="EMBL" id="UOQ49405.1"/>
    </source>
</evidence>
<evidence type="ECO:0000256" key="1">
    <source>
        <dbReference type="ARBA" id="ARBA00004613"/>
    </source>
</evidence>
<dbReference type="EMBL" id="CP095072">
    <property type="protein sequence ID" value="UOQ49405.1"/>
    <property type="molecule type" value="Genomic_DNA"/>
</dbReference>
<evidence type="ECO:0000313" key="4">
    <source>
        <dbReference type="Proteomes" id="UP000831782"/>
    </source>
</evidence>
<reference evidence="3 4" key="1">
    <citation type="submission" date="2022-04" db="EMBL/GenBank/DDBJ databases">
        <title>Gracilibacillus sp. isolated from saltern.</title>
        <authorList>
            <person name="Won M."/>
            <person name="Lee C.-M."/>
            <person name="Woen H.-Y."/>
            <person name="Kwon S.-W."/>
        </authorList>
    </citation>
    <scope>NUCLEOTIDE SEQUENCE [LARGE SCALE GENOMIC DNA]</scope>
    <source>
        <strain evidence="3 4">SSWR10-1</strain>
    </source>
</reference>
<dbReference type="InterPro" id="IPR036444">
    <property type="entry name" value="PLipase_A2_dom_sf"/>
</dbReference>
<dbReference type="InterPro" id="IPR033113">
    <property type="entry name" value="PLA2_histidine"/>
</dbReference>
<evidence type="ECO:0008006" key="5">
    <source>
        <dbReference type="Google" id="ProtNLM"/>
    </source>
</evidence>
<protein>
    <recommendedName>
        <fullName evidence="5">Phospholipase A2</fullName>
    </recommendedName>
</protein>
<dbReference type="SUPFAM" id="SSF48619">
    <property type="entry name" value="Phospholipase A2, PLA2"/>
    <property type="match status" value="1"/>
</dbReference>
<gene>
    <name evidence="3" type="ORF">MUN88_04680</name>
</gene>
<dbReference type="PROSITE" id="PS00118">
    <property type="entry name" value="PA2_HIS"/>
    <property type="match status" value="1"/>
</dbReference>